<feature type="non-terminal residue" evidence="1">
    <location>
        <position position="1"/>
    </location>
</feature>
<accession>A0A1J7BC97</accession>
<reference evidence="1 2" key="1">
    <citation type="submission" date="2016-10" db="EMBL/GenBank/DDBJ databases">
        <title>Genome sequence of Streptomyces gilvigriseus MUSC 26.</title>
        <authorList>
            <person name="Lee L.-H."/>
            <person name="Ser H.-L."/>
        </authorList>
    </citation>
    <scope>NUCLEOTIDE SEQUENCE [LARGE SCALE GENOMIC DNA]</scope>
    <source>
        <strain evidence="1 2">MUSC 26</strain>
    </source>
</reference>
<evidence type="ECO:0000313" key="1">
    <source>
        <dbReference type="EMBL" id="OIV36213.1"/>
    </source>
</evidence>
<name>A0A1J7BC97_9ACTN</name>
<sequence>PAEERLRPHWSVTWALPVAEDDTPLAETAAAPAAPVVHAPTPTDEPQPLPALLIASVPLDPTRRHLAPGPLADHLADRAAEGYVRLLRAGAPGEANLALVPEPLGTGGAFDGRLRAAVLKALPRTPILAAADGTAVRPDQAVVLESGTAELVAALSDVVAGLLPAGLERHRALPRLGVRRLAMGELVDSLAGLEREPSWWHRLYAALARSAADPDALGSLPVPLADGRSVLGPRRVLLWDASFADGDGGSPLDVLDLKVAHPEASHPLLEKLGAAPASPAAALTSPQVRAAVARSLDESADDPAFAEETAEAVLRLVRAASPAPGEHPWLAALALTDDYGDPAPAGELALPGSPLAELLDPEEAGMVADGLVERWGSEVLLAVGVAAEPVLLGADDAVLDPDDPDALELPVRAAGEGGPAVAPDGIEEWCEDVLDEAGGDGPVPPVAAELLAVRDLDLVAEDAWPRALGLLARPPLRAAVTEPVRVLLPDGSVASAPSYTAWWLRGHPVLGGRRPSDLRAPDGDPLLAGLFDEAAELGGVAGLDEAFLRAVGVRTSLAALLDEPDGVAEVLARLADPERALTPAQLRALYGALAEAEPDAPADERPDLVRALGPSGTSTAVVDAAEAIVATSPDLLPLVAGRALLPVPPECAEALADLLGVPTAEEVAGGRVLSEGEVRELPEVLRELLPDAPERYEEHDRLVIVGPDGAEAELDWRWDRETATLHAATLDGLARGAAWSASAWHRRYEAAALLADPSLAPALAAERLFE</sequence>
<protein>
    <submittedName>
        <fullName evidence="1">Molecular chaperone Hsp90</fullName>
    </submittedName>
</protein>
<evidence type="ECO:0000313" key="2">
    <source>
        <dbReference type="Proteomes" id="UP000243342"/>
    </source>
</evidence>
<comment type="caution">
    <text evidence="1">The sequence shown here is derived from an EMBL/GenBank/DDBJ whole genome shotgun (WGS) entry which is preliminary data.</text>
</comment>
<gene>
    <name evidence="1" type="ORF">BIV57_17430</name>
</gene>
<dbReference type="Proteomes" id="UP000243342">
    <property type="component" value="Unassembled WGS sequence"/>
</dbReference>
<dbReference type="AlphaFoldDB" id="A0A1J7BC97"/>
<keyword evidence="2" id="KW-1185">Reference proteome</keyword>
<organism evidence="1 2">
    <name type="scientific">Mangrovactinospora gilvigrisea</name>
    <dbReference type="NCBI Taxonomy" id="1428644"/>
    <lineage>
        <taxon>Bacteria</taxon>
        <taxon>Bacillati</taxon>
        <taxon>Actinomycetota</taxon>
        <taxon>Actinomycetes</taxon>
        <taxon>Kitasatosporales</taxon>
        <taxon>Streptomycetaceae</taxon>
        <taxon>Mangrovactinospora</taxon>
    </lineage>
</organism>
<dbReference type="RefSeq" id="WP_071657823.1">
    <property type="nucleotide sequence ID" value="NZ_MLCF01000107.1"/>
</dbReference>
<proteinExistence type="predicted"/>
<dbReference type="EMBL" id="MLCF01000107">
    <property type="protein sequence ID" value="OIV36213.1"/>
    <property type="molecule type" value="Genomic_DNA"/>
</dbReference>